<protein>
    <submittedName>
        <fullName evidence="1">Uncharacterized protein</fullName>
    </submittedName>
</protein>
<accession>A0A8S5SD94</accession>
<sequence>MAKKKIRFTNFWGDEISKRQYVDDKIRVLSEMELFSPDSIANEREQIDKLHDFRHWTRKILMSCETEVQIDSLARMLIVGELSPAAFVERYYDRING</sequence>
<evidence type="ECO:0000313" key="1">
    <source>
        <dbReference type="EMBL" id="DAF48941.1"/>
    </source>
</evidence>
<name>A0A8S5SD94_9CAUD</name>
<proteinExistence type="predicted"/>
<dbReference type="EMBL" id="BK032577">
    <property type="protein sequence ID" value="DAF48941.1"/>
    <property type="molecule type" value="Genomic_DNA"/>
</dbReference>
<organism evidence="1">
    <name type="scientific">Siphoviridae sp. ctnpt50</name>
    <dbReference type="NCBI Taxonomy" id="2827941"/>
    <lineage>
        <taxon>Viruses</taxon>
        <taxon>Duplodnaviria</taxon>
        <taxon>Heunggongvirae</taxon>
        <taxon>Uroviricota</taxon>
        <taxon>Caudoviricetes</taxon>
    </lineage>
</organism>
<reference evidence="1" key="1">
    <citation type="journal article" date="2021" name="Proc. Natl. Acad. Sci. U.S.A.">
        <title>A Catalog of Tens of Thousands of Viruses from Human Metagenomes Reveals Hidden Associations with Chronic Diseases.</title>
        <authorList>
            <person name="Tisza M.J."/>
            <person name="Buck C.B."/>
        </authorList>
    </citation>
    <scope>NUCLEOTIDE SEQUENCE</scope>
    <source>
        <strain evidence="1">Ctnpt50</strain>
    </source>
</reference>